<keyword evidence="2" id="KW-1185">Reference proteome</keyword>
<dbReference type="SUPFAM" id="SSF51735">
    <property type="entry name" value="NAD(P)-binding Rossmann-fold domains"/>
    <property type="match status" value="1"/>
</dbReference>
<reference evidence="1 2" key="1">
    <citation type="journal article" date="2014" name="Int. J. Syst. Evol. Microbiol.">
        <title>Complete genome sequence of Corynebacterium casei LMG S-19264T (=DSM 44701T), isolated from a smear-ripened cheese.</title>
        <authorList>
            <consortium name="US DOE Joint Genome Institute (JGI-PGF)"/>
            <person name="Walter F."/>
            <person name="Albersmeier A."/>
            <person name="Kalinowski J."/>
            <person name="Ruckert C."/>
        </authorList>
    </citation>
    <scope>NUCLEOTIDE SEQUENCE [LARGE SCALE GENOMIC DNA]</scope>
    <source>
        <strain evidence="1 2">CGMCC 4.7111</strain>
    </source>
</reference>
<dbReference type="Pfam" id="PF13561">
    <property type="entry name" value="adh_short_C2"/>
    <property type="match status" value="1"/>
</dbReference>
<accession>A0A917Y2D6</accession>
<evidence type="ECO:0000313" key="1">
    <source>
        <dbReference type="EMBL" id="GGN62196.1"/>
    </source>
</evidence>
<organism evidence="1 2">
    <name type="scientific">Streptomyces albiflavescens</name>
    <dbReference type="NCBI Taxonomy" id="1623582"/>
    <lineage>
        <taxon>Bacteria</taxon>
        <taxon>Bacillati</taxon>
        <taxon>Actinomycetota</taxon>
        <taxon>Actinomycetes</taxon>
        <taxon>Kitasatosporales</taxon>
        <taxon>Streptomycetaceae</taxon>
        <taxon>Streptomyces</taxon>
    </lineage>
</organism>
<dbReference type="AlphaFoldDB" id="A0A917Y2D6"/>
<dbReference type="EMBL" id="BMMM01000004">
    <property type="protein sequence ID" value="GGN62196.1"/>
    <property type="molecule type" value="Genomic_DNA"/>
</dbReference>
<dbReference type="InterPro" id="IPR002347">
    <property type="entry name" value="SDR_fam"/>
</dbReference>
<proteinExistence type="predicted"/>
<evidence type="ECO:0000313" key="2">
    <source>
        <dbReference type="Proteomes" id="UP000600365"/>
    </source>
</evidence>
<dbReference type="Gene3D" id="3.40.50.720">
    <property type="entry name" value="NAD(P)-binding Rossmann-like Domain"/>
    <property type="match status" value="1"/>
</dbReference>
<gene>
    <name evidence="1" type="ORF">GCM10011579_029100</name>
</gene>
<protein>
    <submittedName>
        <fullName evidence="1">Uncharacterized protein</fullName>
    </submittedName>
</protein>
<sequence>MMDLSPTVYDKAEQLADDGFDVMPFLSDATVEKDMAGVVTPAKDTYGKPDVLWNNAVLVWADWILQGQRLPRKQVRRPRDGQIQRRIDQQHVVDTGCRRRPRTGRLRHEQGGGRKLTKPIATEFGYLGMRSNAIVPGLIPPPAATGAPSESHRLKEAGPTLMVLNSQMLNAVADRADIANAVVFLVDSGESDGHSPP</sequence>
<dbReference type="InterPro" id="IPR036291">
    <property type="entry name" value="NAD(P)-bd_dom_sf"/>
</dbReference>
<comment type="caution">
    <text evidence="1">The sequence shown here is derived from an EMBL/GenBank/DDBJ whole genome shotgun (WGS) entry which is preliminary data.</text>
</comment>
<dbReference type="PRINTS" id="PR00081">
    <property type="entry name" value="GDHRDH"/>
</dbReference>
<name>A0A917Y2D6_9ACTN</name>
<dbReference type="Proteomes" id="UP000600365">
    <property type="component" value="Unassembled WGS sequence"/>
</dbReference>